<proteinExistence type="predicted"/>
<organism evidence="1 2">
    <name type="scientific">Candidatus Alloenteromonas pullistercoris</name>
    <dbReference type="NCBI Taxonomy" id="2840785"/>
    <lineage>
        <taxon>Bacteria</taxon>
        <taxon>Bacillati</taxon>
        <taxon>Bacillota</taxon>
        <taxon>Bacillota incertae sedis</taxon>
        <taxon>Candidatus Alloenteromonas</taxon>
    </lineage>
</organism>
<dbReference type="EMBL" id="JADINA010000019">
    <property type="protein sequence ID" value="MBO8426243.1"/>
    <property type="molecule type" value="Genomic_DNA"/>
</dbReference>
<comment type="caution">
    <text evidence="1">The sequence shown here is derived from an EMBL/GenBank/DDBJ whole genome shotgun (WGS) entry which is preliminary data.</text>
</comment>
<dbReference type="InterPro" id="IPR010982">
    <property type="entry name" value="Lambda_DNA-bd_dom_sf"/>
</dbReference>
<protein>
    <submittedName>
        <fullName evidence="1">Helix-turn-helix transcriptional regulator</fullName>
    </submittedName>
</protein>
<dbReference type="AlphaFoldDB" id="A0A9D9DEM9"/>
<sequence length="130" mass="14752">METLHEYIKRHQGNKEKSSSFAEYLYWLMDKRGIENPAEVYGKANISRQLWSSIVSGKSHPSLNACLKIALSLKTSNRECKYLLKKAGYTLTSSNRFALIIRYAIENKIYALSEVNALLEANGYGDSLLI</sequence>
<evidence type="ECO:0000313" key="2">
    <source>
        <dbReference type="Proteomes" id="UP000823634"/>
    </source>
</evidence>
<accession>A0A9D9DEM9</accession>
<dbReference type="SUPFAM" id="SSF47413">
    <property type="entry name" value="lambda repressor-like DNA-binding domains"/>
    <property type="match status" value="1"/>
</dbReference>
<dbReference type="GO" id="GO:0003677">
    <property type="term" value="F:DNA binding"/>
    <property type="evidence" value="ECO:0007669"/>
    <property type="project" value="InterPro"/>
</dbReference>
<reference evidence="1" key="2">
    <citation type="journal article" date="2021" name="PeerJ">
        <title>Extensive microbial diversity within the chicken gut microbiome revealed by metagenomics and culture.</title>
        <authorList>
            <person name="Gilroy R."/>
            <person name="Ravi A."/>
            <person name="Getino M."/>
            <person name="Pursley I."/>
            <person name="Horton D.L."/>
            <person name="Alikhan N.F."/>
            <person name="Baker D."/>
            <person name="Gharbi K."/>
            <person name="Hall N."/>
            <person name="Watson M."/>
            <person name="Adriaenssens E.M."/>
            <person name="Foster-Nyarko E."/>
            <person name="Jarju S."/>
            <person name="Secka A."/>
            <person name="Antonio M."/>
            <person name="Oren A."/>
            <person name="Chaudhuri R.R."/>
            <person name="La Ragione R."/>
            <person name="Hildebrand F."/>
            <person name="Pallen M.J."/>
        </authorList>
    </citation>
    <scope>NUCLEOTIDE SEQUENCE</scope>
    <source>
        <strain evidence="1">17113</strain>
    </source>
</reference>
<reference evidence="1" key="1">
    <citation type="submission" date="2020-10" db="EMBL/GenBank/DDBJ databases">
        <authorList>
            <person name="Gilroy R."/>
        </authorList>
    </citation>
    <scope>NUCLEOTIDE SEQUENCE</scope>
    <source>
        <strain evidence="1">17113</strain>
    </source>
</reference>
<gene>
    <name evidence="1" type="ORF">IAC61_02855</name>
</gene>
<name>A0A9D9DEM9_9FIRM</name>
<dbReference type="Proteomes" id="UP000823634">
    <property type="component" value="Unassembled WGS sequence"/>
</dbReference>
<evidence type="ECO:0000313" key="1">
    <source>
        <dbReference type="EMBL" id="MBO8426243.1"/>
    </source>
</evidence>